<name>A0A0L6VHZ5_9BASI</name>
<evidence type="ECO:0000313" key="1">
    <source>
        <dbReference type="EMBL" id="KNZ60363.1"/>
    </source>
</evidence>
<dbReference type="AlphaFoldDB" id="A0A0L6VHZ5"/>
<dbReference type="OrthoDB" id="2273864at2759"/>
<dbReference type="Proteomes" id="UP000037035">
    <property type="component" value="Unassembled WGS sequence"/>
</dbReference>
<sequence>LDHQLGIRLHPLTVFHPQTDEQSKIANKAIEQYLCHLISYHQDSWVQLLPTADYSHKNHDHVSTCISPFKELYGFNFCYGRVLLSNVFQQLKNTSRSSVNVSLIRKSE</sequence>
<evidence type="ECO:0000313" key="2">
    <source>
        <dbReference type="Proteomes" id="UP000037035"/>
    </source>
</evidence>
<dbReference type="Gene3D" id="3.30.420.10">
    <property type="entry name" value="Ribonuclease H-like superfamily/Ribonuclease H"/>
    <property type="match status" value="1"/>
</dbReference>
<proteinExistence type="predicted"/>
<accession>A0A0L6VHZ5</accession>
<protein>
    <recommendedName>
        <fullName evidence="3">Integrase catalytic domain-containing protein</fullName>
    </recommendedName>
</protein>
<dbReference type="InterPro" id="IPR012337">
    <property type="entry name" value="RNaseH-like_sf"/>
</dbReference>
<evidence type="ECO:0008006" key="3">
    <source>
        <dbReference type="Google" id="ProtNLM"/>
    </source>
</evidence>
<dbReference type="SUPFAM" id="SSF53098">
    <property type="entry name" value="Ribonuclease H-like"/>
    <property type="match status" value="1"/>
</dbReference>
<gene>
    <name evidence="1" type="ORF">VP01_15650g1</name>
</gene>
<dbReference type="InterPro" id="IPR036397">
    <property type="entry name" value="RNaseH_sf"/>
</dbReference>
<comment type="caution">
    <text evidence="1">The sequence shown here is derived from an EMBL/GenBank/DDBJ whole genome shotgun (WGS) entry which is preliminary data.</text>
</comment>
<feature type="non-terminal residue" evidence="1">
    <location>
        <position position="1"/>
    </location>
</feature>
<keyword evidence="2" id="KW-1185">Reference proteome</keyword>
<dbReference type="VEuPathDB" id="FungiDB:VP01_15650g1"/>
<organism evidence="1 2">
    <name type="scientific">Puccinia sorghi</name>
    <dbReference type="NCBI Taxonomy" id="27349"/>
    <lineage>
        <taxon>Eukaryota</taxon>
        <taxon>Fungi</taxon>
        <taxon>Dikarya</taxon>
        <taxon>Basidiomycota</taxon>
        <taxon>Pucciniomycotina</taxon>
        <taxon>Pucciniomycetes</taxon>
        <taxon>Pucciniales</taxon>
        <taxon>Pucciniaceae</taxon>
        <taxon>Puccinia</taxon>
    </lineage>
</organism>
<dbReference type="GO" id="GO:0003676">
    <property type="term" value="F:nucleic acid binding"/>
    <property type="evidence" value="ECO:0007669"/>
    <property type="project" value="InterPro"/>
</dbReference>
<dbReference type="EMBL" id="LAVV01006275">
    <property type="protein sequence ID" value="KNZ60363.1"/>
    <property type="molecule type" value="Genomic_DNA"/>
</dbReference>
<reference evidence="1 2" key="1">
    <citation type="submission" date="2015-08" db="EMBL/GenBank/DDBJ databases">
        <title>Next Generation Sequencing and Analysis of the Genome of Puccinia sorghi L Schw, the Causal Agent of Maize Common Rust.</title>
        <authorList>
            <person name="Rochi L."/>
            <person name="Burguener G."/>
            <person name="Darino M."/>
            <person name="Turjanski A."/>
            <person name="Kreff E."/>
            <person name="Dieguez M.J."/>
            <person name="Sacco F."/>
        </authorList>
    </citation>
    <scope>NUCLEOTIDE SEQUENCE [LARGE SCALE GENOMIC DNA]</scope>
    <source>
        <strain evidence="1 2">RO10H11247</strain>
    </source>
</reference>